<organism evidence="2 3">
    <name type="scientific">Thermomicrobium roseum (strain ATCC 27502 / DSM 5159 / P-2)</name>
    <dbReference type="NCBI Taxonomy" id="309801"/>
    <lineage>
        <taxon>Bacteria</taxon>
        <taxon>Pseudomonadati</taxon>
        <taxon>Thermomicrobiota</taxon>
        <taxon>Thermomicrobia</taxon>
        <taxon>Thermomicrobiales</taxon>
        <taxon>Thermomicrobiaceae</taxon>
        <taxon>Thermomicrobium</taxon>
    </lineage>
</organism>
<gene>
    <name evidence="2" type="ordered locus">trd_A0694</name>
</gene>
<name>B9L4I0_THERP</name>
<keyword evidence="3" id="KW-1185">Reference proteome</keyword>
<dbReference type="KEGG" id="tro:trd_A0694"/>
<dbReference type="Proteomes" id="UP000000447">
    <property type="component" value="Plasmid unnamed"/>
</dbReference>
<dbReference type="EMBL" id="CP001276">
    <property type="protein sequence ID" value="ACM06458.1"/>
    <property type="molecule type" value="Genomic_DNA"/>
</dbReference>
<evidence type="ECO:0000313" key="2">
    <source>
        <dbReference type="EMBL" id="ACM06458.1"/>
    </source>
</evidence>
<dbReference type="HOGENOM" id="CLU_3349807_0_0_0"/>
<keyword evidence="2" id="KW-0614">Plasmid</keyword>
<proteinExistence type="predicted"/>
<protein>
    <submittedName>
        <fullName evidence="2">Uncharacterized protein</fullName>
    </submittedName>
</protein>
<dbReference type="AlphaFoldDB" id="B9L4I0"/>
<accession>B9L4I0</accession>
<feature type="region of interest" description="Disordered" evidence="1">
    <location>
        <begin position="1"/>
        <end position="37"/>
    </location>
</feature>
<sequence>MRVSPLSPARPIRVPSAPHPSPAASGRLRHLIQLARP</sequence>
<reference evidence="2 3" key="1">
    <citation type="journal article" date="2009" name="PLoS ONE">
        <title>Complete genome sequence of the aerobic CO-oxidizing thermophile Thermomicrobium roseum.</title>
        <authorList>
            <person name="Wu D."/>
            <person name="Raymond J."/>
            <person name="Wu M."/>
            <person name="Chatterji S."/>
            <person name="Ren Q."/>
            <person name="Graham J.E."/>
            <person name="Bryant D.A."/>
            <person name="Robb F."/>
            <person name="Colman A."/>
            <person name="Tallon L.J."/>
            <person name="Badger J.H."/>
            <person name="Madupu R."/>
            <person name="Ward N.L."/>
            <person name="Eisen J.A."/>
        </authorList>
    </citation>
    <scope>NUCLEOTIDE SEQUENCE [LARGE SCALE GENOMIC DNA]</scope>
    <source>
        <strain evidence="3">ATCC 27502 / DSM 5159 / P-2</strain>
        <plasmid evidence="2">unnamed</plasmid>
    </source>
</reference>
<evidence type="ECO:0000313" key="3">
    <source>
        <dbReference type="Proteomes" id="UP000000447"/>
    </source>
</evidence>
<geneLocation type="plasmid" evidence="3">
    <name>Tros</name>
</geneLocation>
<evidence type="ECO:0000256" key="1">
    <source>
        <dbReference type="SAM" id="MobiDB-lite"/>
    </source>
</evidence>